<dbReference type="Pfam" id="PF23774">
    <property type="entry name" value="TPR_GEMI5"/>
    <property type="match status" value="1"/>
</dbReference>
<dbReference type="Gene3D" id="1.25.40.10">
    <property type="entry name" value="Tetratricopeptide repeat domain"/>
    <property type="match status" value="1"/>
</dbReference>
<dbReference type="Proteomes" id="UP000678393">
    <property type="component" value="Unassembled WGS sequence"/>
</dbReference>
<dbReference type="InterPro" id="IPR056421">
    <property type="entry name" value="TPR_GEMI5"/>
</dbReference>
<feature type="domain" description="Gem-associated protein 5 TPR" evidence="2">
    <location>
        <begin position="22"/>
        <end position="175"/>
    </location>
</feature>
<protein>
    <submittedName>
        <fullName evidence="4">Uncharacterized protein</fullName>
    </submittedName>
</protein>
<dbReference type="Pfam" id="PF23777">
    <property type="entry name" value="GEMI5_RBS"/>
    <property type="match status" value="1"/>
</dbReference>
<dbReference type="GO" id="GO:0003730">
    <property type="term" value="F:mRNA 3'-UTR binding"/>
    <property type="evidence" value="ECO:0007669"/>
    <property type="project" value="TreeGrafter"/>
</dbReference>
<evidence type="ECO:0000313" key="4">
    <source>
        <dbReference type="EMBL" id="CAG5115561.1"/>
    </source>
</evidence>
<reference evidence="4" key="1">
    <citation type="submission" date="2021-04" db="EMBL/GenBank/DDBJ databases">
        <authorList>
            <consortium name="Molecular Ecology Group"/>
        </authorList>
    </citation>
    <scope>NUCLEOTIDE SEQUENCE</scope>
</reference>
<evidence type="ECO:0000259" key="3">
    <source>
        <dbReference type="Pfam" id="PF23777"/>
    </source>
</evidence>
<gene>
    <name evidence="4" type="ORF">CUNI_LOCUS1119</name>
</gene>
<evidence type="ECO:0000259" key="2">
    <source>
        <dbReference type="Pfam" id="PF23774"/>
    </source>
</evidence>
<dbReference type="AlphaFoldDB" id="A0A8S3YJC4"/>
<feature type="non-terminal residue" evidence="4">
    <location>
        <position position="1"/>
    </location>
</feature>
<dbReference type="OrthoDB" id="7326421at2759"/>
<dbReference type="EMBL" id="CAJHNH020000133">
    <property type="protein sequence ID" value="CAG5115561.1"/>
    <property type="molecule type" value="Genomic_DNA"/>
</dbReference>
<keyword evidence="5" id="KW-1185">Reference proteome</keyword>
<feature type="region of interest" description="Disordered" evidence="1">
    <location>
        <begin position="867"/>
        <end position="899"/>
    </location>
</feature>
<accession>A0A8S3YJC4</accession>
<dbReference type="GO" id="GO:0005634">
    <property type="term" value="C:nucleus"/>
    <property type="evidence" value="ECO:0007669"/>
    <property type="project" value="TreeGrafter"/>
</dbReference>
<organism evidence="4 5">
    <name type="scientific">Candidula unifasciata</name>
    <dbReference type="NCBI Taxonomy" id="100452"/>
    <lineage>
        <taxon>Eukaryota</taxon>
        <taxon>Metazoa</taxon>
        <taxon>Spiralia</taxon>
        <taxon>Lophotrochozoa</taxon>
        <taxon>Mollusca</taxon>
        <taxon>Gastropoda</taxon>
        <taxon>Heterobranchia</taxon>
        <taxon>Euthyneura</taxon>
        <taxon>Panpulmonata</taxon>
        <taxon>Eupulmonata</taxon>
        <taxon>Stylommatophora</taxon>
        <taxon>Helicina</taxon>
        <taxon>Helicoidea</taxon>
        <taxon>Geomitridae</taxon>
        <taxon>Candidula</taxon>
    </lineage>
</organism>
<proteinExistence type="predicted"/>
<comment type="caution">
    <text evidence="4">The sequence shown here is derived from an EMBL/GenBank/DDBJ whole genome shotgun (WGS) entry which is preliminary data.</text>
</comment>
<evidence type="ECO:0000313" key="5">
    <source>
        <dbReference type="Proteomes" id="UP000678393"/>
    </source>
</evidence>
<feature type="compositionally biased region" description="Polar residues" evidence="1">
    <location>
        <begin position="881"/>
        <end position="893"/>
    </location>
</feature>
<feature type="domain" description="Gem-associated protein 5 RBS" evidence="3">
    <location>
        <begin position="303"/>
        <end position="404"/>
    </location>
</feature>
<evidence type="ECO:0000256" key="1">
    <source>
        <dbReference type="SAM" id="MobiDB-lite"/>
    </source>
</evidence>
<dbReference type="InterPro" id="IPR052640">
    <property type="entry name" value="Gemin-5"/>
</dbReference>
<sequence length="1157" mass="129236">SDSVVIKKFHRGIYIYISSYVSHLCHDKMELQLQLEIWRGNVSGAVQIARQRNQLSDWIVAMAPLVSSDFWELVSLEYAEQLEEDGQYLKAVTYLLAARKVHQAIDLLRKHKLFTEAVSLTKMRLSSVDPLLEDLYTEWGQSLMKDGQFEEAAKCYLAMRQIQEARKVQDLNQEQLQVKIPNDSKLISNESPELVYCYSLLTHHLVQGDWQEAYLFLEKHESLKVLLPFVSTHELLAQQLIAFDTSLTLTHKPVNPEMFSQWQKQKPLTNRIELPDYLLDKSETDPVVPWEPHLVGEHTFPHHLLTVWHKHLNVTMMNQELQSMYRAISHLAAHREHTNDLPSILVVVSMDMTLCLLTLLMSETARAISHLLQAMFTLYQGKHSLLLQAVCRLTLPQGPKYLLKLQQEFNASRVLITMESHGDISKAGGESHNTIKKFLTDIKDDREISMSSSRCRDLDCLRAYYYLAILDFLTDKFLVSQHDNDSHDGMPSGNFPVDNQNLAEINFNQNNEINKGNSTSRICSEKVKTVSYPGSPKVNIQTAKSDNPFNNTTWNLSHVCQNGLFGLSNNSSVTLQSQSQNKTSNVDSCQTIYGLKGKENGQQFTQKDSADIATAADSQNTILPLQFHDFRPMLGQPSLECYSPLSTVSVTSPEYDPVDTLFVPSRLPFLKNTSLKNIIYHHSPSSLKSFLTPPSDLKPSLSWPSYSPLFLSPSNSPLSFSPPSCSPTSVSPPSVSSSSASPASSSSWPVNSLLSFSVSSTSPSTLSPSNSPLCSPLKNTTNSCMKNTTNLAKDVQRCTPKSLSETDKVITPVQGIVSKGHLNYVNLLRLSKGILWDAQAKREALIKALGYIHYSISQHLLHEPSISHNSQDCSAKGQPGKETNPTPQQQINSDLAEDGGVNKSSLLPASLSAVSGQASESLSTVPLSMLCESSIKFPRASNLEPANLQTQIHGESDLQNRGKMSFSGSCAPYEIRSDTSARPEHSVPLSIEPDLLGHQVSEPVTFQKSRKVLWMDGKQTCNHSVTDSIRSACQVTRLAPDGSVIPLEWDELPVDIKYSMPYVTLALLNQEEESISQELKRVPDVSQVPFPSVRTSVKSLLHASLASPHMSIQEKKMYYKQLNDWATLFAVTNHERQDTEAMFRAAFVEYLTENSVT</sequence>
<name>A0A8S3YJC4_9EUPU</name>
<dbReference type="InterPro" id="IPR056420">
    <property type="entry name" value="GEMI5_RBS"/>
</dbReference>
<dbReference type="GO" id="GO:0000387">
    <property type="term" value="P:spliceosomal snRNP assembly"/>
    <property type="evidence" value="ECO:0007669"/>
    <property type="project" value="TreeGrafter"/>
</dbReference>
<dbReference type="PANTHER" id="PTHR46362">
    <property type="entry name" value="GEM-ASSOCIATED PROTEIN 5"/>
    <property type="match status" value="1"/>
</dbReference>
<dbReference type="InterPro" id="IPR011990">
    <property type="entry name" value="TPR-like_helical_dom_sf"/>
</dbReference>
<dbReference type="GO" id="GO:0032797">
    <property type="term" value="C:SMN complex"/>
    <property type="evidence" value="ECO:0007669"/>
    <property type="project" value="TreeGrafter"/>
</dbReference>
<dbReference type="PANTHER" id="PTHR46362:SF1">
    <property type="entry name" value="GEM-ASSOCIATED PROTEIN 5"/>
    <property type="match status" value="1"/>
</dbReference>